<accession>A0ABX2JYW1</accession>
<gene>
    <name evidence="1" type="ORF">FEG63_21275</name>
</gene>
<protein>
    <submittedName>
        <fullName evidence="1">DUF4417 domain-containing protein</fullName>
    </submittedName>
</protein>
<dbReference type="EMBL" id="VBSB01000014">
    <property type="protein sequence ID" value="NTY62082.1"/>
    <property type="molecule type" value="Genomic_DNA"/>
</dbReference>
<evidence type="ECO:0000313" key="2">
    <source>
        <dbReference type="Proteomes" id="UP000708347"/>
    </source>
</evidence>
<reference evidence="1 2" key="1">
    <citation type="submission" date="2019-05" db="EMBL/GenBank/DDBJ databases">
        <title>Mycolicibacterium sphagni ENV482 genome assembly.</title>
        <authorList>
            <person name="Chen W."/>
            <person name="Faulkner N.W."/>
            <person name="Hyman M.R."/>
        </authorList>
    </citation>
    <scope>NUCLEOTIDE SEQUENCE [LARGE SCALE GENOMIC DNA]</scope>
    <source>
        <strain evidence="1 2">ENV482</strain>
    </source>
</reference>
<sequence>MTISLPLTVLTPARACDCRVCPFFIDNPDAAEPICSGSNSDCSYCGCARTADQLTPSCGQCPIRCGSRTDIRAWMRDAGGTLSFDDITLEGLRWPDGMPRFVPQVDTTNTAELDSDLDWPAYAVGLRRVFSPKVWNVLPGFRGTTARQALGLSDGQRSVLVGYGEDPLVEAFWTRRHRIYPVMAEHEWDLVLSPNFSMYGNQPRTEHLINFRRNMVIAEELLAAGVNAVPNLYWYRLEDLQRYARWLDDIAPPAVAINLQTFRTDADWEEMALPGLSWLGGELPADTRMVVVGSSRKSRIDQLLELYGDRLTVISQNPVQYARHGAIMGPNGREDVHADVAVAFAATVRYYSSLLTEA</sequence>
<proteinExistence type="predicted"/>
<name>A0ABX2JYW1_9MYCO</name>
<dbReference type="Proteomes" id="UP000708347">
    <property type="component" value="Unassembled WGS sequence"/>
</dbReference>
<comment type="caution">
    <text evidence="1">The sequence shown here is derived from an EMBL/GenBank/DDBJ whole genome shotgun (WGS) entry which is preliminary data.</text>
</comment>
<evidence type="ECO:0000313" key="1">
    <source>
        <dbReference type="EMBL" id="NTY62082.1"/>
    </source>
</evidence>
<organism evidence="1 2">
    <name type="scientific">Mycolicibacterium sphagni</name>
    <dbReference type="NCBI Taxonomy" id="1786"/>
    <lineage>
        <taxon>Bacteria</taxon>
        <taxon>Bacillati</taxon>
        <taxon>Actinomycetota</taxon>
        <taxon>Actinomycetes</taxon>
        <taxon>Mycobacteriales</taxon>
        <taxon>Mycobacteriaceae</taxon>
        <taxon>Mycolicibacterium</taxon>
    </lineage>
</organism>
<keyword evidence="2" id="KW-1185">Reference proteome</keyword>
<dbReference type="RefSeq" id="WP_174399814.1">
    <property type="nucleotide sequence ID" value="NZ_VBSB01000014.1"/>
</dbReference>